<name>A0A2K3LQF3_TRIPR</name>
<proteinExistence type="predicted"/>
<organism evidence="1 2">
    <name type="scientific">Trifolium pratense</name>
    <name type="common">Red clover</name>
    <dbReference type="NCBI Taxonomy" id="57577"/>
    <lineage>
        <taxon>Eukaryota</taxon>
        <taxon>Viridiplantae</taxon>
        <taxon>Streptophyta</taxon>
        <taxon>Embryophyta</taxon>
        <taxon>Tracheophyta</taxon>
        <taxon>Spermatophyta</taxon>
        <taxon>Magnoliopsida</taxon>
        <taxon>eudicotyledons</taxon>
        <taxon>Gunneridae</taxon>
        <taxon>Pentapetalae</taxon>
        <taxon>rosids</taxon>
        <taxon>fabids</taxon>
        <taxon>Fabales</taxon>
        <taxon>Fabaceae</taxon>
        <taxon>Papilionoideae</taxon>
        <taxon>50 kb inversion clade</taxon>
        <taxon>NPAAA clade</taxon>
        <taxon>Hologalegina</taxon>
        <taxon>IRL clade</taxon>
        <taxon>Trifolieae</taxon>
        <taxon>Trifolium</taxon>
    </lineage>
</organism>
<dbReference type="EMBL" id="ASHM01038600">
    <property type="protein sequence ID" value="PNX80768.1"/>
    <property type="molecule type" value="Genomic_DNA"/>
</dbReference>
<reference evidence="1 2" key="1">
    <citation type="journal article" date="2014" name="Am. J. Bot.">
        <title>Genome assembly and annotation for red clover (Trifolium pratense; Fabaceae).</title>
        <authorList>
            <person name="Istvanek J."/>
            <person name="Jaros M."/>
            <person name="Krenek A."/>
            <person name="Repkova J."/>
        </authorList>
    </citation>
    <scope>NUCLEOTIDE SEQUENCE [LARGE SCALE GENOMIC DNA]</scope>
    <source>
        <strain evidence="2">cv. Tatra</strain>
        <tissue evidence="1">Young leaves</tissue>
    </source>
</reference>
<accession>A0A2K3LQF3</accession>
<evidence type="ECO:0000313" key="1">
    <source>
        <dbReference type="EMBL" id="PNX80768.1"/>
    </source>
</evidence>
<sequence>MGVRSKVEERAFVREHDPTGIFFVESAYSLVGAIPPEMHDHLLAKVWKSWAPTKVIVYLWELLQDNNFTNFKVLFHMNHNFKCYVFQFASTLLIRFSMDTFHQTWKSHHSHGSKI</sequence>
<dbReference type="AlphaFoldDB" id="A0A2K3LQF3"/>
<comment type="caution">
    <text evidence="1">The sequence shown here is derived from an EMBL/GenBank/DDBJ whole genome shotgun (WGS) entry which is preliminary data.</text>
</comment>
<evidence type="ECO:0000313" key="2">
    <source>
        <dbReference type="Proteomes" id="UP000236291"/>
    </source>
</evidence>
<gene>
    <name evidence="1" type="ORF">L195_g036779</name>
</gene>
<dbReference type="Proteomes" id="UP000236291">
    <property type="component" value="Unassembled WGS sequence"/>
</dbReference>
<protein>
    <submittedName>
        <fullName evidence="1">Uncharacterized protein</fullName>
    </submittedName>
</protein>
<reference evidence="1 2" key="2">
    <citation type="journal article" date="2017" name="Front. Plant Sci.">
        <title>Gene Classification and Mining of Molecular Markers Useful in Red Clover (Trifolium pratense) Breeding.</title>
        <authorList>
            <person name="Istvanek J."/>
            <person name="Dluhosova J."/>
            <person name="Dluhos P."/>
            <person name="Patkova L."/>
            <person name="Nedelnik J."/>
            <person name="Repkova J."/>
        </authorList>
    </citation>
    <scope>NUCLEOTIDE SEQUENCE [LARGE SCALE GENOMIC DNA]</scope>
    <source>
        <strain evidence="2">cv. Tatra</strain>
        <tissue evidence="1">Young leaves</tissue>
    </source>
</reference>